<dbReference type="Pfam" id="PF00137">
    <property type="entry name" value="ATP-synt_C"/>
    <property type="match status" value="1"/>
</dbReference>
<dbReference type="Proteomes" id="UP000823896">
    <property type="component" value="Unassembled WGS sequence"/>
</dbReference>
<feature type="transmembrane region" description="Helical" evidence="8">
    <location>
        <begin position="39"/>
        <end position="59"/>
    </location>
</feature>
<evidence type="ECO:0000256" key="3">
    <source>
        <dbReference type="ARBA" id="ARBA00022692"/>
    </source>
</evidence>
<evidence type="ECO:0000256" key="1">
    <source>
        <dbReference type="ARBA" id="ARBA00004141"/>
    </source>
</evidence>
<feature type="transmembrane region" description="Helical" evidence="8">
    <location>
        <begin position="124"/>
        <end position="146"/>
    </location>
</feature>
<dbReference type="EMBL" id="DWWM01000056">
    <property type="protein sequence ID" value="HJC37189.1"/>
    <property type="molecule type" value="Genomic_DNA"/>
</dbReference>
<keyword evidence="4 8" id="KW-1133">Transmembrane helix</keyword>
<dbReference type="GO" id="GO:0015986">
    <property type="term" value="P:proton motive force-driven ATP synthesis"/>
    <property type="evidence" value="ECO:0007669"/>
    <property type="project" value="InterPro"/>
</dbReference>
<evidence type="ECO:0000259" key="9">
    <source>
        <dbReference type="Pfam" id="PF00137"/>
    </source>
</evidence>
<evidence type="ECO:0000256" key="6">
    <source>
        <dbReference type="ARBA" id="ARBA00032200"/>
    </source>
</evidence>
<dbReference type="InterPro" id="IPR035921">
    <property type="entry name" value="F/V-ATP_Csub_sf"/>
</dbReference>
<keyword evidence="5 8" id="KW-0472">Membrane</keyword>
<feature type="transmembrane region" description="Helical" evidence="8">
    <location>
        <begin position="6"/>
        <end position="27"/>
    </location>
</feature>
<gene>
    <name evidence="10" type="ORF">H9702_08705</name>
</gene>
<organism evidence="10 11">
    <name type="scientific">Candidatus Merdibacter merdavium</name>
    <dbReference type="NCBI Taxonomy" id="2838692"/>
    <lineage>
        <taxon>Bacteria</taxon>
        <taxon>Bacillati</taxon>
        <taxon>Bacillota</taxon>
        <taxon>Erysipelotrichia</taxon>
        <taxon>Erysipelotrichales</taxon>
        <taxon>Erysipelotrichaceae</taxon>
        <taxon>Merdibacter</taxon>
    </lineage>
</organism>
<evidence type="ECO:0000256" key="4">
    <source>
        <dbReference type="ARBA" id="ARBA00022989"/>
    </source>
</evidence>
<evidence type="ECO:0000256" key="7">
    <source>
        <dbReference type="ARBA" id="ARBA00032887"/>
    </source>
</evidence>
<accession>A0A9D2NSM9</accession>
<dbReference type="PRINTS" id="PR00124">
    <property type="entry name" value="ATPASEC"/>
</dbReference>
<comment type="similarity">
    <text evidence="2">Belongs to the ATPase C chain family.</text>
</comment>
<evidence type="ECO:0000256" key="5">
    <source>
        <dbReference type="ARBA" id="ARBA00023136"/>
    </source>
</evidence>
<evidence type="ECO:0000256" key="8">
    <source>
        <dbReference type="SAM" id="Phobius"/>
    </source>
</evidence>
<dbReference type="GO" id="GO:0045259">
    <property type="term" value="C:proton-transporting ATP synthase complex"/>
    <property type="evidence" value="ECO:0007669"/>
    <property type="project" value="InterPro"/>
</dbReference>
<dbReference type="InterPro" id="IPR000454">
    <property type="entry name" value="ATP_synth_F0_csu"/>
</dbReference>
<reference evidence="10" key="2">
    <citation type="submission" date="2021-04" db="EMBL/GenBank/DDBJ databases">
        <authorList>
            <person name="Gilroy R."/>
        </authorList>
    </citation>
    <scope>NUCLEOTIDE SEQUENCE</scope>
    <source>
        <strain evidence="10">CHK187-11901</strain>
    </source>
</reference>
<evidence type="ECO:0000256" key="2">
    <source>
        <dbReference type="ARBA" id="ARBA00006704"/>
    </source>
</evidence>
<dbReference type="GO" id="GO:0033177">
    <property type="term" value="C:proton-transporting two-sector ATPase complex, proton-transporting domain"/>
    <property type="evidence" value="ECO:0007669"/>
    <property type="project" value="InterPro"/>
</dbReference>
<dbReference type="GO" id="GO:0015078">
    <property type="term" value="F:proton transmembrane transporter activity"/>
    <property type="evidence" value="ECO:0007669"/>
    <property type="project" value="InterPro"/>
</dbReference>
<sequence>MLLSPLELLMPAVMLILIFLPLIKVIRGKTSLRSAKIRLASHICMFFGIAIGFVIFSMYKVQAAEAVDTASQMNGSIAQGLGFLAAALATGLSSLGAGIAVAFAAPAAIGAFSENKENFGKAMIFVAMGEGVAIYGLLISIIMIFMKL</sequence>
<feature type="transmembrane region" description="Helical" evidence="8">
    <location>
        <begin position="79"/>
        <end position="112"/>
    </location>
</feature>
<dbReference type="InterPro" id="IPR002379">
    <property type="entry name" value="ATPase_proteolipid_c-like_dom"/>
</dbReference>
<dbReference type="AlphaFoldDB" id="A0A9D2NSM9"/>
<proteinExistence type="inferred from homology"/>
<keyword evidence="3 8" id="KW-0812">Transmembrane</keyword>
<dbReference type="CDD" id="cd18120">
    <property type="entry name" value="ATP-synt_Vo_Ao_c"/>
    <property type="match status" value="1"/>
</dbReference>
<comment type="subcellular location">
    <subcellularLocation>
        <location evidence="1">Membrane</location>
        <topology evidence="1">Multi-pass membrane protein</topology>
    </subcellularLocation>
</comment>
<evidence type="ECO:0000313" key="11">
    <source>
        <dbReference type="Proteomes" id="UP000823896"/>
    </source>
</evidence>
<evidence type="ECO:0000313" key="10">
    <source>
        <dbReference type="EMBL" id="HJC37189.1"/>
    </source>
</evidence>
<comment type="caution">
    <text evidence="10">The sequence shown here is derived from an EMBL/GenBank/DDBJ whole genome shotgun (WGS) entry which is preliminary data.</text>
</comment>
<reference evidence="10" key="1">
    <citation type="journal article" date="2021" name="PeerJ">
        <title>Extensive microbial diversity within the chicken gut microbiome revealed by metagenomics and culture.</title>
        <authorList>
            <person name="Gilroy R."/>
            <person name="Ravi A."/>
            <person name="Getino M."/>
            <person name="Pursley I."/>
            <person name="Horton D.L."/>
            <person name="Alikhan N.F."/>
            <person name="Baker D."/>
            <person name="Gharbi K."/>
            <person name="Hall N."/>
            <person name="Watson M."/>
            <person name="Adriaenssens E.M."/>
            <person name="Foster-Nyarko E."/>
            <person name="Jarju S."/>
            <person name="Secka A."/>
            <person name="Antonio M."/>
            <person name="Oren A."/>
            <person name="Chaudhuri R.R."/>
            <person name="La Ragione R."/>
            <person name="Hildebrand F."/>
            <person name="Pallen M.J."/>
        </authorList>
    </citation>
    <scope>NUCLEOTIDE SEQUENCE</scope>
    <source>
        <strain evidence="10">CHK187-11901</strain>
    </source>
</reference>
<protein>
    <recommendedName>
        <fullName evidence="6">ATP synthase F(0) sector subunit c</fullName>
    </recommendedName>
    <alternativeName>
        <fullName evidence="7">F-type ATPase subunit c</fullName>
    </alternativeName>
</protein>
<dbReference type="Gene3D" id="1.20.120.610">
    <property type="entry name" value="lithium bound rotor ring of v- atpase"/>
    <property type="match status" value="1"/>
</dbReference>
<name>A0A9D2NSM9_9FIRM</name>
<feature type="domain" description="V-ATPase proteolipid subunit C-like" evidence="9">
    <location>
        <begin position="84"/>
        <end position="143"/>
    </location>
</feature>
<dbReference type="SUPFAM" id="SSF81333">
    <property type="entry name" value="F1F0 ATP synthase subunit C"/>
    <property type="match status" value="1"/>
</dbReference>